<dbReference type="AlphaFoldDB" id="A0A0K2UJQ1"/>
<proteinExistence type="predicted"/>
<feature type="non-terminal residue" evidence="1">
    <location>
        <position position="1"/>
    </location>
</feature>
<name>A0A0K2UJQ1_LEPSM</name>
<protein>
    <submittedName>
        <fullName evidence="1">Uncharacterized protein</fullName>
    </submittedName>
</protein>
<dbReference type="EMBL" id="HACA01020934">
    <property type="protein sequence ID" value="CDW38295.1"/>
    <property type="molecule type" value="Transcribed_RNA"/>
</dbReference>
<sequence>KKEKKRDTGVAHPKEDLIRGSGDFVCVCLQLLITCQIVRRVCIFFYYSRECVLLFLVSPPQIPL</sequence>
<evidence type="ECO:0000313" key="1">
    <source>
        <dbReference type="EMBL" id="CDW38295.1"/>
    </source>
</evidence>
<accession>A0A0K2UJQ1</accession>
<organism evidence="1">
    <name type="scientific">Lepeophtheirus salmonis</name>
    <name type="common">Salmon louse</name>
    <name type="synonym">Caligus salmonis</name>
    <dbReference type="NCBI Taxonomy" id="72036"/>
    <lineage>
        <taxon>Eukaryota</taxon>
        <taxon>Metazoa</taxon>
        <taxon>Ecdysozoa</taxon>
        <taxon>Arthropoda</taxon>
        <taxon>Crustacea</taxon>
        <taxon>Multicrustacea</taxon>
        <taxon>Hexanauplia</taxon>
        <taxon>Copepoda</taxon>
        <taxon>Siphonostomatoida</taxon>
        <taxon>Caligidae</taxon>
        <taxon>Lepeophtheirus</taxon>
    </lineage>
</organism>
<reference evidence="1" key="1">
    <citation type="submission" date="2014-05" db="EMBL/GenBank/DDBJ databases">
        <authorList>
            <person name="Chronopoulou M."/>
        </authorList>
    </citation>
    <scope>NUCLEOTIDE SEQUENCE</scope>
    <source>
        <tissue evidence="1">Whole organism</tissue>
    </source>
</reference>